<dbReference type="GO" id="GO:0006538">
    <property type="term" value="P:L-glutamate catabolic process"/>
    <property type="evidence" value="ECO:0007669"/>
    <property type="project" value="InterPro"/>
</dbReference>
<dbReference type="InterPro" id="IPR049059">
    <property type="entry name" value="NAD_Glu_DH_HM1"/>
</dbReference>
<proteinExistence type="predicted"/>
<dbReference type="SUPFAM" id="SSF51735">
    <property type="entry name" value="NAD(P)-binding Rossmann-fold domains"/>
    <property type="match status" value="1"/>
</dbReference>
<dbReference type="Pfam" id="PF21074">
    <property type="entry name" value="GDH_C"/>
    <property type="match status" value="1"/>
</dbReference>
<dbReference type="InterPro" id="IPR007780">
    <property type="entry name" value="NAD_Glu_DH_bac"/>
</dbReference>
<gene>
    <name evidence="7" type="ORF">EDD31_1158</name>
</gene>
<feature type="domain" description="NAD-glutamate dehydrogenase ACT2" evidence="5">
    <location>
        <begin position="423"/>
        <end position="512"/>
    </location>
</feature>
<evidence type="ECO:0000313" key="8">
    <source>
        <dbReference type="Proteomes" id="UP000280668"/>
    </source>
</evidence>
<dbReference type="GO" id="GO:0004069">
    <property type="term" value="F:L-aspartate:2-oxoglutarate aminotransferase activity"/>
    <property type="evidence" value="ECO:0007669"/>
    <property type="project" value="InterPro"/>
</dbReference>
<accession>A0A3N2BC44</accession>
<feature type="domain" description="NAD-glutamate dehydrogenase ACT3" evidence="6">
    <location>
        <begin position="625"/>
        <end position="703"/>
    </location>
</feature>
<keyword evidence="8" id="KW-1185">Reference proteome</keyword>
<protein>
    <submittedName>
        <fullName evidence="7">Glutamate dehydrogenase</fullName>
    </submittedName>
</protein>
<dbReference type="Pfam" id="PF21078">
    <property type="entry name" value="GDH_HM3"/>
    <property type="match status" value="1"/>
</dbReference>
<dbReference type="InterPro" id="IPR049062">
    <property type="entry name" value="NAD_Glu_DH_ACT2"/>
</dbReference>
<feature type="region of interest" description="Disordered" evidence="1">
    <location>
        <begin position="567"/>
        <end position="640"/>
    </location>
</feature>
<evidence type="ECO:0000259" key="5">
    <source>
        <dbReference type="Pfam" id="PF21076"/>
    </source>
</evidence>
<evidence type="ECO:0000259" key="2">
    <source>
        <dbReference type="Pfam" id="PF05088"/>
    </source>
</evidence>
<evidence type="ECO:0000259" key="3">
    <source>
        <dbReference type="Pfam" id="PF21074"/>
    </source>
</evidence>
<evidence type="ECO:0000259" key="4">
    <source>
        <dbReference type="Pfam" id="PF21075"/>
    </source>
</evidence>
<dbReference type="Pfam" id="PF21075">
    <property type="entry name" value="GDH_ACT1"/>
    <property type="match status" value="1"/>
</dbReference>
<comment type="caution">
    <text evidence="7">The sequence shown here is derived from an EMBL/GenBank/DDBJ whole genome shotgun (WGS) entry which is preliminary data.</text>
</comment>
<dbReference type="Pfam" id="PF21076">
    <property type="entry name" value="GDH_ACT2"/>
    <property type="match status" value="1"/>
</dbReference>
<feature type="domain" description="NAD-glutamate dehydrogenase catalytic" evidence="2">
    <location>
        <begin position="824"/>
        <end position="1334"/>
    </location>
</feature>
<dbReference type="InterPro" id="IPR048381">
    <property type="entry name" value="GDH_C"/>
</dbReference>
<dbReference type="InterPro" id="IPR028971">
    <property type="entry name" value="NAD-GDH_cat"/>
</dbReference>
<feature type="domain" description="NAD-specific glutamate dehydrogenase C-terminal" evidence="3">
    <location>
        <begin position="1380"/>
        <end position="1717"/>
    </location>
</feature>
<dbReference type="InterPro" id="IPR046346">
    <property type="entry name" value="Aminoacid_DH-like_N_sf"/>
</dbReference>
<dbReference type="Pfam" id="PF21073">
    <property type="entry name" value="GDH_HM1"/>
    <property type="match status" value="1"/>
</dbReference>
<dbReference type="InterPro" id="IPR049056">
    <property type="entry name" value="NAD_Glu_DH_HM3"/>
</dbReference>
<evidence type="ECO:0000313" key="7">
    <source>
        <dbReference type="EMBL" id="ROR72798.1"/>
    </source>
</evidence>
<sequence length="1721" mass="187592">MSTWSSSAPPTLLDRASVLRHAAAEADAVPGAPSGSEAEALLEGYFHDVLTDDLQAQPPRVLLGSAVAHRRLAATREEREAVVEVFTPQEETHGWHTGMSVVQIVTDDMPFLVDSVLGELDRRQAAVRLLVHPQPAVRRDRDGALVEIVRGAEAVAAVGTETPEGVVVRESWIYVQIAGLAGEELDTLAADLRRVLADVRVGVEDHAAMEAQARDISALLYQEPPAGVDTDEITETRQLLDWLVAGHFVFLGYREYDFHPDEPEGSASLSVRAGSGLGLLRAGADTAGKRLELPPAVAKKAGEPRLLIVTKANSVSTVHRPRHLDYIGIKTFDDLGQVTGERRFLGLFTAAAANWPVTEVPVISRAVNAVFERTGFSRQSHLGKDLLDVLKTYPRSELFQAGIDHLTEVALAVVHLHVRPRTRLFLRRDDYERYTSCLVYIPRDRYTPGVKDRIISLLSKALAGAEVRSEESVTESPLAQLHVVVRVAPGERAPEADVATLEDRVATAARTWAEQLAEASRDQLGRRGPELAERFTFPSGYQEDFTLTEAVEDLRQLGALLDTEAARSAGEGAAEGRGGAEPELGGGREGGTEAARGAGEGGVEGRGGAEPELAESVAEDDSSPLGLRLYTPDRIPGRPVAPGEQRLKLYRHGDLPLSAVLPIFTSLGLEVIDERPHTLGESDGRRVYLYDFGLRTEDVEAWHRHDADSGESEGADAEGDLRRRLEEAFLAAWHGHAETDGLGALVLLAGLSWRQVQILRALTSYLRQAGSIYSREYVEDALLENPDFARGLVALFEARFDPDRFNEDESESRAQAEHEISEALTAALDDVVSLNTDRILRALLATIHATVRTSYYCGPGPIDDPSAVGEHRPTIALKLDPERLSFLPEPRPWAEIWVYGVDVEGVHLRYGPVARGGLRWSDRREDFRTEVLGLVKAQAVKNAIIVPVGAKGGFVAKRLPDPADRDVWYQAGTQAYRLFISSLLDVTDNLDTSVPAGSGDRPVIPPERVVRHDDDDPYLVVAADKGTASFSDVANAVAADYGYWLDDAFASGGSQGYDHKAMGITARGAWEAVKRHFRDLDLNTQAESFSVVGIGDMSGDVFGNGMLLSEHIHLVAAFNHQHIFLDPTPDAAASFAERRRLFEAGRTTWEDYDRSLISEGGGVWSRTMKAIPIAAPVREVLGVDAGVTELTPPELIRAILTAPVDLLWNGGIGTYVKASSESHDDIGDRANDLVRVDGSDLRCRVVGEGGNLGLSQLGRVEAAHHGVRLNTDAIDNSAGVDSSDHEVNLKILLASAEGAGELQRSERDEVLVSLTDDVARRVLRQNYEQSVLLGNARTVSRTMAGAHIRLMHWLEERGDLDRTLEFLPSDVELEERGGRGEGLTSPEFAVLAAYTKLALKAELLASDLPDESWFQCELEGYFPEGLRQRFAQHIAAHPLRREIIATRVANSVVNRGGTTFVYRAMEETGASPVEVVRAFVVAREVFTIAEFVSSVESLDNEVDAATQADLYLEFRRLLDRSVRWLVQRRPEGIDVGAEVERFSHPVSQLRAQLPELLLGTRKAGVERRAAELAEQGVPGDLAELAAGLVAGFTKFDVVALAEAHEAEPEEVARVRAAVEEYFSVDRLLDGVEALPREDRWESLARFALRDDLYSVLSELTAAVLGETGAGADATARVEEWAARRAAGVERSRRSVAEVAGMDDPGLAALQVAVRALRAARR</sequence>
<organism evidence="7 8">
    <name type="scientific">Bogoriella caseilytica</name>
    <dbReference type="NCBI Taxonomy" id="56055"/>
    <lineage>
        <taxon>Bacteria</taxon>
        <taxon>Bacillati</taxon>
        <taxon>Actinomycetota</taxon>
        <taxon>Actinomycetes</taxon>
        <taxon>Micrococcales</taxon>
        <taxon>Bogoriellaceae</taxon>
        <taxon>Bogoriella</taxon>
    </lineage>
</organism>
<feature type="domain" description="NAD-glutamate dehydrogenase N-terminal ACT1" evidence="4">
    <location>
        <begin position="42"/>
        <end position="192"/>
    </location>
</feature>
<evidence type="ECO:0000256" key="1">
    <source>
        <dbReference type="SAM" id="MobiDB-lite"/>
    </source>
</evidence>
<dbReference type="Proteomes" id="UP000280668">
    <property type="component" value="Unassembled WGS sequence"/>
</dbReference>
<dbReference type="SUPFAM" id="SSF53223">
    <property type="entry name" value="Aminoacid dehydrogenase-like, N-terminal domain"/>
    <property type="match status" value="1"/>
</dbReference>
<feature type="compositionally biased region" description="Gly residues" evidence="1">
    <location>
        <begin position="598"/>
        <end position="608"/>
    </location>
</feature>
<reference evidence="7 8" key="1">
    <citation type="submission" date="2018-11" db="EMBL/GenBank/DDBJ databases">
        <title>Sequencing the genomes of 1000 actinobacteria strains.</title>
        <authorList>
            <person name="Klenk H.-P."/>
        </authorList>
    </citation>
    <scope>NUCLEOTIDE SEQUENCE [LARGE SCALE GENOMIC DNA]</scope>
    <source>
        <strain evidence="7 8">DSM 11294</strain>
    </source>
</reference>
<dbReference type="InterPro" id="IPR036291">
    <property type="entry name" value="NAD(P)-bd_dom_sf"/>
</dbReference>
<dbReference type="PANTHER" id="PTHR43403">
    <property type="entry name" value="NAD-SPECIFIC GLUTAMATE DEHYDROGENASE"/>
    <property type="match status" value="1"/>
</dbReference>
<dbReference type="InterPro" id="IPR024727">
    <property type="entry name" value="NAD_Glu_DH_N_ACT1"/>
</dbReference>
<evidence type="ECO:0000259" key="6">
    <source>
        <dbReference type="Pfam" id="PF21077"/>
    </source>
</evidence>
<dbReference type="EMBL" id="RKHK01000001">
    <property type="protein sequence ID" value="ROR72798.1"/>
    <property type="molecule type" value="Genomic_DNA"/>
</dbReference>
<dbReference type="PANTHER" id="PTHR43403:SF1">
    <property type="entry name" value="NAD-SPECIFIC GLUTAMATE DEHYDROGENASE"/>
    <property type="match status" value="1"/>
</dbReference>
<dbReference type="Pfam" id="PF21077">
    <property type="entry name" value="GDH_ACT3"/>
    <property type="match status" value="1"/>
</dbReference>
<feature type="compositionally biased region" description="Gly residues" evidence="1">
    <location>
        <begin position="573"/>
        <end position="589"/>
    </location>
</feature>
<dbReference type="RefSeq" id="WP_245990942.1">
    <property type="nucleotide sequence ID" value="NZ_RKHK01000001.1"/>
</dbReference>
<dbReference type="Pfam" id="PF05088">
    <property type="entry name" value="Bac_GDH_CD"/>
    <property type="match status" value="1"/>
</dbReference>
<dbReference type="InterPro" id="IPR049064">
    <property type="entry name" value="NAD_Glu_DH_ACT3"/>
</dbReference>
<name>A0A3N2BC44_9MICO</name>
<dbReference type="GO" id="GO:0004352">
    <property type="term" value="F:glutamate dehydrogenase (NAD+) activity"/>
    <property type="evidence" value="ECO:0007669"/>
    <property type="project" value="InterPro"/>
</dbReference>